<evidence type="ECO:0000256" key="2">
    <source>
        <dbReference type="ARBA" id="ARBA00023125"/>
    </source>
</evidence>
<organism evidence="7 8">
    <name type="scientific">Corynebacterium bovis DSM 20582 = CIP 54.80</name>
    <dbReference type="NCBI Taxonomy" id="927655"/>
    <lineage>
        <taxon>Bacteria</taxon>
        <taxon>Bacillati</taxon>
        <taxon>Actinomycetota</taxon>
        <taxon>Actinomycetes</taxon>
        <taxon>Mycobacteriales</taxon>
        <taxon>Corynebacteriaceae</taxon>
        <taxon>Corynebacterium</taxon>
    </lineage>
</organism>
<dbReference type="InterPro" id="IPR014757">
    <property type="entry name" value="Tscrpt_reg_IclR_C"/>
</dbReference>
<comment type="caution">
    <text evidence="7">The sequence shown here is derived from an EMBL/GenBank/DDBJ whole genome shotgun (WGS) entry which is preliminary data.</text>
</comment>
<dbReference type="InterPro" id="IPR036388">
    <property type="entry name" value="WH-like_DNA-bd_sf"/>
</dbReference>
<evidence type="ECO:0000256" key="1">
    <source>
        <dbReference type="ARBA" id="ARBA00023015"/>
    </source>
</evidence>
<sequence length="306" mass="31148">MGHTPDTATSAATPVHSGSRDAPTADHPDGAAATGPTGTGDTTASSPSPAASPTPAASTAPAASTQSASQSSSKTSSGIQVLDRALHILTVVAHRPCTLSELCEATSLPRATAHRIAVALEKHRLVTRLDDGQWTSGPALLELAPTSRNLLEDAAERVLPSLMQKTGESVQLYKLSGIDRVCIAASEPAAGLRDTVPVGARMTLTAGSAAKVLVAFGPPALVDDVIDGAVYTRNDLATVRRVRLAESSSEREAGLASASVPVTDSTGAVVAALSISGPVERMGPSPGARYRVALHEAADVLRTYLG</sequence>
<dbReference type="Pfam" id="PF01614">
    <property type="entry name" value="IclR_C"/>
    <property type="match status" value="1"/>
</dbReference>
<dbReference type="SUPFAM" id="SSF46785">
    <property type="entry name" value="Winged helix' DNA-binding domain"/>
    <property type="match status" value="1"/>
</dbReference>
<dbReference type="PANTHER" id="PTHR30136:SF39">
    <property type="entry name" value="TRANSCRIPTIONAL REGULATORY PROTEIN"/>
    <property type="match status" value="1"/>
</dbReference>
<dbReference type="InterPro" id="IPR005471">
    <property type="entry name" value="Tscrpt_reg_IclR_N"/>
</dbReference>
<dbReference type="GO" id="GO:0003700">
    <property type="term" value="F:DNA-binding transcription factor activity"/>
    <property type="evidence" value="ECO:0007669"/>
    <property type="project" value="TreeGrafter"/>
</dbReference>
<feature type="region of interest" description="Disordered" evidence="4">
    <location>
        <begin position="1"/>
        <end position="76"/>
    </location>
</feature>
<dbReference type="GO" id="GO:0045892">
    <property type="term" value="P:negative regulation of DNA-templated transcription"/>
    <property type="evidence" value="ECO:0007669"/>
    <property type="project" value="TreeGrafter"/>
</dbReference>
<evidence type="ECO:0000259" key="6">
    <source>
        <dbReference type="PROSITE" id="PS51078"/>
    </source>
</evidence>
<evidence type="ECO:0000256" key="4">
    <source>
        <dbReference type="SAM" id="MobiDB-lite"/>
    </source>
</evidence>
<evidence type="ECO:0000259" key="5">
    <source>
        <dbReference type="PROSITE" id="PS51077"/>
    </source>
</evidence>
<reference evidence="7" key="1">
    <citation type="submission" date="2020-08" db="EMBL/GenBank/DDBJ databases">
        <title>Sequencing the genomes of 1000 actinobacteria strains.</title>
        <authorList>
            <person name="Klenk H.-P."/>
        </authorList>
    </citation>
    <scope>NUCLEOTIDE SEQUENCE</scope>
    <source>
        <strain evidence="7">DSM 20582</strain>
    </source>
</reference>
<dbReference type="SMART" id="SM00346">
    <property type="entry name" value="HTH_ICLR"/>
    <property type="match status" value="1"/>
</dbReference>
<dbReference type="PROSITE" id="PS51077">
    <property type="entry name" value="HTH_ICLR"/>
    <property type="match status" value="1"/>
</dbReference>
<feature type="compositionally biased region" description="Low complexity" evidence="4">
    <location>
        <begin position="30"/>
        <end position="76"/>
    </location>
</feature>
<dbReference type="PANTHER" id="PTHR30136">
    <property type="entry name" value="HELIX-TURN-HELIX TRANSCRIPTIONAL REGULATOR, ICLR FAMILY"/>
    <property type="match status" value="1"/>
</dbReference>
<dbReference type="SUPFAM" id="SSF55781">
    <property type="entry name" value="GAF domain-like"/>
    <property type="match status" value="1"/>
</dbReference>
<dbReference type="Gene3D" id="3.30.450.40">
    <property type="match status" value="1"/>
</dbReference>
<dbReference type="Pfam" id="PF09339">
    <property type="entry name" value="HTH_IclR"/>
    <property type="match status" value="1"/>
</dbReference>
<proteinExistence type="predicted"/>
<dbReference type="GO" id="GO:0003677">
    <property type="term" value="F:DNA binding"/>
    <property type="evidence" value="ECO:0007669"/>
    <property type="project" value="UniProtKB-KW"/>
</dbReference>
<feature type="compositionally biased region" description="Polar residues" evidence="4">
    <location>
        <begin position="1"/>
        <end position="12"/>
    </location>
</feature>
<feature type="domain" description="IclR-ED" evidence="6">
    <location>
        <begin position="139"/>
        <end position="306"/>
    </location>
</feature>
<dbReference type="InterPro" id="IPR036390">
    <property type="entry name" value="WH_DNA-bd_sf"/>
</dbReference>
<protein>
    <submittedName>
        <fullName evidence="7">DNA-binding IclR family transcriptional regulator</fullName>
    </submittedName>
</protein>
<evidence type="ECO:0000313" key="8">
    <source>
        <dbReference type="Proteomes" id="UP000612712"/>
    </source>
</evidence>
<dbReference type="Proteomes" id="UP000612712">
    <property type="component" value="Unassembled WGS sequence"/>
</dbReference>
<keyword evidence="1" id="KW-0805">Transcription regulation</keyword>
<evidence type="ECO:0000313" key="7">
    <source>
        <dbReference type="EMBL" id="MBB3116297.1"/>
    </source>
</evidence>
<dbReference type="AlphaFoldDB" id="A0A8H9Y781"/>
<gene>
    <name evidence="7" type="ORF">FHU32_001532</name>
</gene>
<keyword evidence="2 7" id="KW-0238">DNA-binding</keyword>
<feature type="domain" description="HTH iclR-type" evidence="5">
    <location>
        <begin position="79"/>
        <end position="138"/>
    </location>
</feature>
<accession>A0A8H9Y781</accession>
<dbReference type="Gene3D" id="1.10.10.10">
    <property type="entry name" value="Winged helix-like DNA-binding domain superfamily/Winged helix DNA-binding domain"/>
    <property type="match status" value="1"/>
</dbReference>
<keyword evidence="3" id="KW-0804">Transcription</keyword>
<name>A0A8H9Y781_9CORY</name>
<evidence type="ECO:0000256" key="3">
    <source>
        <dbReference type="ARBA" id="ARBA00023163"/>
    </source>
</evidence>
<dbReference type="InterPro" id="IPR050707">
    <property type="entry name" value="HTH_MetabolicPath_Reg"/>
</dbReference>
<dbReference type="InterPro" id="IPR029016">
    <property type="entry name" value="GAF-like_dom_sf"/>
</dbReference>
<dbReference type="EMBL" id="JACHWT010000006">
    <property type="protein sequence ID" value="MBB3116297.1"/>
    <property type="molecule type" value="Genomic_DNA"/>
</dbReference>
<dbReference type="PROSITE" id="PS51078">
    <property type="entry name" value="ICLR_ED"/>
    <property type="match status" value="1"/>
</dbReference>